<reference evidence="7 8" key="1">
    <citation type="submission" date="2013-11" db="EMBL/GenBank/DDBJ databases">
        <title>The Genome Sequence of Phytophthora parasitica P1976.</title>
        <authorList>
            <consortium name="The Broad Institute Genomics Platform"/>
            <person name="Russ C."/>
            <person name="Tyler B."/>
            <person name="Panabieres F."/>
            <person name="Shan W."/>
            <person name="Tripathy S."/>
            <person name="Grunwald N."/>
            <person name="Machado M."/>
            <person name="Johnson C.S."/>
            <person name="Walker B."/>
            <person name="Young S."/>
            <person name="Zeng Q."/>
            <person name="Gargeya S."/>
            <person name="Fitzgerald M."/>
            <person name="Haas B."/>
            <person name="Abouelleil A."/>
            <person name="Allen A.W."/>
            <person name="Alvarado L."/>
            <person name="Arachchi H.M."/>
            <person name="Berlin A.M."/>
            <person name="Chapman S.B."/>
            <person name="Gainer-Dewar J."/>
            <person name="Goldberg J."/>
            <person name="Griggs A."/>
            <person name="Gujja S."/>
            <person name="Hansen M."/>
            <person name="Howarth C."/>
            <person name="Imamovic A."/>
            <person name="Ireland A."/>
            <person name="Larimer J."/>
            <person name="McCowan C."/>
            <person name="Murphy C."/>
            <person name="Pearson M."/>
            <person name="Poon T.W."/>
            <person name="Priest M."/>
            <person name="Roberts A."/>
            <person name="Saif S."/>
            <person name="Shea T."/>
            <person name="Sisk P."/>
            <person name="Sykes S."/>
            <person name="Wortman J."/>
            <person name="Nusbaum C."/>
            <person name="Birren B."/>
        </authorList>
    </citation>
    <scope>NUCLEOTIDE SEQUENCE [LARGE SCALE GENOMIC DNA]</scope>
    <source>
        <strain evidence="7 8">P1976</strain>
    </source>
</reference>
<keyword evidence="5" id="KW-0812">Transmembrane</keyword>
<dbReference type="InterPro" id="IPR051834">
    <property type="entry name" value="RING_finger_E3_ligase"/>
</dbReference>
<dbReference type="PROSITE" id="PS50089">
    <property type="entry name" value="ZF_RING_2"/>
    <property type="match status" value="1"/>
</dbReference>
<dbReference type="InterPro" id="IPR013083">
    <property type="entry name" value="Znf_RING/FYVE/PHD"/>
</dbReference>
<evidence type="ECO:0000256" key="3">
    <source>
        <dbReference type="ARBA" id="ARBA00022833"/>
    </source>
</evidence>
<feature type="domain" description="RING-type" evidence="6">
    <location>
        <begin position="162"/>
        <end position="203"/>
    </location>
</feature>
<keyword evidence="1" id="KW-0479">Metal-binding</keyword>
<sequence>MAALGDVVGFLAMYIPDSLFPFAVACMLSLNSLFSCCNQNLISLSRYFEPIVGLPVVMYGIISLLELIILGTKRDQTQNQRRRQAPRGVMQMSRALYEQLDGDMLQLLMSNRDFDSNDYERLMRLEALNERRNEGATPQQIQQLPIVAVTESMLKASENACCTVCLSAFQVNSPVRMMPCFHRFHPQCIDPWLQEKGLCPICKFPAIA</sequence>
<dbReference type="SMART" id="SM00184">
    <property type="entry name" value="RING"/>
    <property type="match status" value="1"/>
</dbReference>
<keyword evidence="3" id="KW-0862">Zinc</keyword>
<evidence type="ECO:0000259" key="6">
    <source>
        <dbReference type="PROSITE" id="PS50089"/>
    </source>
</evidence>
<evidence type="ECO:0000256" key="5">
    <source>
        <dbReference type="SAM" id="Phobius"/>
    </source>
</evidence>
<dbReference type="GO" id="GO:0061630">
    <property type="term" value="F:ubiquitin protein ligase activity"/>
    <property type="evidence" value="ECO:0007669"/>
    <property type="project" value="TreeGrafter"/>
</dbReference>
<evidence type="ECO:0000256" key="1">
    <source>
        <dbReference type="ARBA" id="ARBA00022723"/>
    </source>
</evidence>
<keyword evidence="5" id="KW-0472">Membrane</keyword>
<evidence type="ECO:0000313" key="7">
    <source>
        <dbReference type="EMBL" id="ETO67157.1"/>
    </source>
</evidence>
<dbReference type="GO" id="GO:0008270">
    <property type="term" value="F:zinc ion binding"/>
    <property type="evidence" value="ECO:0007669"/>
    <property type="project" value="UniProtKB-KW"/>
</dbReference>
<evidence type="ECO:0000313" key="8">
    <source>
        <dbReference type="Proteomes" id="UP000028582"/>
    </source>
</evidence>
<feature type="transmembrane region" description="Helical" evidence="5">
    <location>
        <begin position="50"/>
        <end position="72"/>
    </location>
</feature>
<dbReference type="OrthoDB" id="272091at2759"/>
<gene>
    <name evidence="7" type="ORF">F444_15867</name>
</gene>
<evidence type="ECO:0000256" key="2">
    <source>
        <dbReference type="ARBA" id="ARBA00022771"/>
    </source>
</evidence>
<dbReference type="PANTHER" id="PTHR45931:SF3">
    <property type="entry name" value="RING ZINC FINGER-CONTAINING PROTEIN"/>
    <property type="match status" value="1"/>
</dbReference>
<evidence type="ECO:0000256" key="4">
    <source>
        <dbReference type="PROSITE-ProRule" id="PRU00175"/>
    </source>
</evidence>
<dbReference type="Pfam" id="PF13639">
    <property type="entry name" value="zf-RING_2"/>
    <property type="match status" value="1"/>
</dbReference>
<organism evidence="7 8">
    <name type="scientific">Phytophthora nicotianae P1976</name>
    <dbReference type="NCBI Taxonomy" id="1317066"/>
    <lineage>
        <taxon>Eukaryota</taxon>
        <taxon>Sar</taxon>
        <taxon>Stramenopiles</taxon>
        <taxon>Oomycota</taxon>
        <taxon>Peronosporomycetes</taxon>
        <taxon>Peronosporales</taxon>
        <taxon>Peronosporaceae</taxon>
        <taxon>Phytophthora</taxon>
    </lineage>
</organism>
<dbReference type="Proteomes" id="UP000028582">
    <property type="component" value="Unassembled WGS sequence"/>
</dbReference>
<name>A0A080ZKJ6_PHYNI</name>
<dbReference type="PANTHER" id="PTHR45931">
    <property type="entry name" value="SI:CH211-59O9.10"/>
    <property type="match status" value="1"/>
</dbReference>
<dbReference type="AlphaFoldDB" id="A0A080ZKJ6"/>
<dbReference type="GO" id="GO:0005634">
    <property type="term" value="C:nucleus"/>
    <property type="evidence" value="ECO:0007669"/>
    <property type="project" value="TreeGrafter"/>
</dbReference>
<proteinExistence type="predicted"/>
<dbReference type="EMBL" id="ANJA01002923">
    <property type="protein sequence ID" value="ETO67157.1"/>
    <property type="molecule type" value="Genomic_DNA"/>
</dbReference>
<dbReference type="InterPro" id="IPR001841">
    <property type="entry name" value="Znf_RING"/>
</dbReference>
<keyword evidence="5" id="KW-1133">Transmembrane helix</keyword>
<dbReference type="Gene3D" id="3.30.40.10">
    <property type="entry name" value="Zinc/RING finger domain, C3HC4 (zinc finger)"/>
    <property type="match status" value="1"/>
</dbReference>
<accession>A0A080ZKJ6</accession>
<dbReference type="FunFam" id="3.30.40.10:FF:000594">
    <property type="entry name" value="RING/U-box superfamily protein"/>
    <property type="match status" value="1"/>
</dbReference>
<dbReference type="GO" id="GO:0006511">
    <property type="term" value="P:ubiquitin-dependent protein catabolic process"/>
    <property type="evidence" value="ECO:0007669"/>
    <property type="project" value="TreeGrafter"/>
</dbReference>
<comment type="caution">
    <text evidence="7">The sequence shown here is derived from an EMBL/GenBank/DDBJ whole genome shotgun (WGS) entry which is preliminary data.</text>
</comment>
<keyword evidence="2 4" id="KW-0863">Zinc-finger</keyword>
<protein>
    <recommendedName>
        <fullName evidence="6">RING-type domain-containing protein</fullName>
    </recommendedName>
</protein>
<dbReference type="SUPFAM" id="SSF57850">
    <property type="entry name" value="RING/U-box"/>
    <property type="match status" value="1"/>
</dbReference>
<dbReference type="CDD" id="cd16454">
    <property type="entry name" value="RING-H2_PA-TM-RING"/>
    <property type="match status" value="1"/>
</dbReference>
<feature type="transmembrane region" description="Helical" evidence="5">
    <location>
        <begin position="7"/>
        <end position="30"/>
    </location>
</feature>